<protein>
    <recommendedName>
        <fullName evidence="3">Spore coat protein</fullName>
    </recommendedName>
</protein>
<dbReference type="RefSeq" id="WP_343770386.1">
    <property type="nucleotide sequence ID" value="NZ_BAAACF010000003.1"/>
</dbReference>
<gene>
    <name evidence="1" type="ORF">GCM10008905_26450</name>
</gene>
<accession>A0ABN1J415</accession>
<comment type="caution">
    <text evidence="1">The sequence shown here is derived from an EMBL/GenBank/DDBJ whole genome shotgun (WGS) entry which is preliminary data.</text>
</comment>
<keyword evidence="2" id="KW-1185">Reference proteome</keyword>
<dbReference type="EMBL" id="BAAACF010000003">
    <property type="protein sequence ID" value="GAA0728069.1"/>
    <property type="molecule type" value="Genomic_DNA"/>
</dbReference>
<name>A0ABN1J415_9CLOT</name>
<evidence type="ECO:0000313" key="2">
    <source>
        <dbReference type="Proteomes" id="UP001500339"/>
    </source>
</evidence>
<sequence>MNIGNKQIESNNLKVISDQLAHESLMNKKFNLYAQYCTDESLKNLCTQAASTHKQNFNDLKSYLDSHQ</sequence>
<evidence type="ECO:0000313" key="1">
    <source>
        <dbReference type="EMBL" id="GAA0728069.1"/>
    </source>
</evidence>
<organism evidence="1 2">
    <name type="scientific">Clostridium malenominatum</name>
    <dbReference type="NCBI Taxonomy" id="1539"/>
    <lineage>
        <taxon>Bacteria</taxon>
        <taxon>Bacillati</taxon>
        <taxon>Bacillota</taxon>
        <taxon>Clostridia</taxon>
        <taxon>Eubacteriales</taxon>
        <taxon>Clostridiaceae</taxon>
        <taxon>Clostridium</taxon>
    </lineage>
</organism>
<dbReference type="Proteomes" id="UP001500339">
    <property type="component" value="Unassembled WGS sequence"/>
</dbReference>
<reference evidence="1 2" key="1">
    <citation type="journal article" date="2019" name="Int. J. Syst. Evol. Microbiol.">
        <title>The Global Catalogue of Microorganisms (GCM) 10K type strain sequencing project: providing services to taxonomists for standard genome sequencing and annotation.</title>
        <authorList>
            <consortium name="The Broad Institute Genomics Platform"/>
            <consortium name="The Broad Institute Genome Sequencing Center for Infectious Disease"/>
            <person name="Wu L."/>
            <person name="Ma J."/>
        </authorList>
    </citation>
    <scope>NUCLEOTIDE SEQUENCE [LARGE SCALE GENOMIC DNA]</scope>
    <source>
        <strain evidence="1 2">JCM 1405</strain>
    </source>
</reference>
<evidence type="ECO:0008006" key="3">
    <source>
        <dbReference type="Google" id="ProtNLM"/>
    </source>
</evidence>
<proteinExistence type="predicted"/>